<dbReference type="SUPFAM" id="SSF53335">
    <property type="entry name" value="S-adenosyl-L-methionine-dependent methyltransferases"/>
    <property type="match status" value="1"/>
</dbReference>
<dbReference type="PANTHER" id="PTHR10867:SF17">
    <property type="entry name" value="NICOTINAMIDE N-METHYLTRANSFERASE"/>
    <property type="match status" value="1"/>
</dbReference>
<dbReference type="GO" id="GO:0008170">
    <property type="term" value="F:N-methyltransferase activity"/>
    <property type="evidence" value="ECO:0007669"/>
    <property type="project" value="TreeGrafter"/>
</dbReference>
<gene>
    <name evidence="5" type="ORF">OFUS_LOCUS9867</name>
</gene>
<evidence type="ECO:0000256" key="3">
    <source>
        <dbReference type="ARBA" id="ARBA00022679"/>
    </source>
</evidence>
<evidence type="ECO:0000313" key="6">
    <source>
        <dbReference type="Proteomes" id="UP000749559"/>
    </source>
</evidence>
<keyword evidence="2" id="KW-0489">Methyltransferase</keyword>
<evidence type="ECO:0000256" key="2">
    <source>
        <dbReference type="ARBA" id="ARBA00022603"/>
    </source>
</evidence>
<evidence type="ECO:0000313" key="5">
    <source>
        <dbReference type="EMBL" id="CAH1783530.1"/>
    </source>
</evidence>
<dbReference type="EMBL" id="CAIIXF020000005">
    <property type="protein sequence ID" value="CAH1783530.1"/>
    <property type="molecule type" value="Genomic_DNA"/>
</dbReference>
<keyword evidence="3" id="KW-0808">Transferase</keyword>
<dbReference type="PROSITE" id="PS51681">
    <property type="entry name" value="SAM_MT_NNMT_PNMT_TEMT"/>
    <property type="match status" value="1"/>
</dbReference>
<dbReference type="Pfam" id="PF01234">
    <property type="entry name" value="NNMT_PNMT_TEMT"/>
    <property type="match status" value="1"/>
</dbReference>
<accession>A0A8J1T8W8</accession>
<dbReference type="Proteomes" id="UP000749559">
    <property type="component" value="Unassembled WGS sequence"/>
</dbReference>
<comment type="caution">
    <text evidence="5">The sequence shown here is derived from an EMBL/GenBank/DDBJ whole genome shotgun (WGS) entry which is preliminary data.</text>
</comment>
<organism evidence="5 6">
    <name type="scientific">Owenia fusiformis</name>
    <name type="common">Polychaete worm</name>
    <dbReference type="NCBI Taxonomy" id="6347"/>
    <lineage>
        <taxon>Eukaryota</taxon>
        <taxon>Metazoa</taxon>
        <taxon>Spiralia</taxon>
        <taxon>Lophotrochozoa</taxon>
        <taxon>Annelida</taxon>
        <taxon>Polychaeta</taxon>
        <taxon>Sedentaria</taxon>
        <taxon>Canalipalpata</taxon>
        <taxon>Sabellida</taxon>
        <taxon>Oweniida</taxon>
        <taxon>Oweniidae</taxon>
        <taxon>Owenia</taxon>
    </lineage>
</organism>
<keyword evidence="6" id="KW-1185">Reference proteome</keyword>
<dbReference type="InterPro" id="IPR000940">
    <property type="entry name" value="NNMT_TEMT_trans"/>
</dbReference>
<name>A0A8J1T8W8_OWEFU</name>
<dbReference type="AlphaFoldDB" id="A0A8J1T8W8"/>
<dbReference type="OrthoDB" id="10050085at2759"/>
<dbReference type="Gene3D" id="3.40.50.150">
    <property type="entry name" value="Vaccinia Virus protein VP39"/>
    <property type="match status" value="1"/>
</dbReference>
<comment type="similarity">
    <text evidence="1">Belongs to the class I-like SAM-binding methyltransferase superfamily. NNMT/PNMT/TEMT family.</text>
</comment>
<keyword evidence="4" id="KW-0949">S-adenosyl-L-methionine</keyword>
<protein>
    <submittedName>
        <fullName evidence="5">Uncharacterized protein</fullName>
    </submittedName>
</protein>
<sequence>MWKGEDYTEQFSMEAYMRDFYSVENILHTESPKGKMRRFAMKTFHEIFEKISDSGNYGDRLFSFGTGPGVLEIISASRYFPNISCSEFIADGRKEIVKWLEKDPNAFDWSPFIKHISKMEGNESKWEEREKQLRDAITAVIPCNCLDPTNMTEPNYLKPFDTLLTSGVLDCSCPDIATYRAQLKLLIRKYLKPGGHFIQLGPLEADSWIVNGKTFHALYMTKEDVYSAWENAGLKVEQFYFLKYGEEDKFSDANYKATFIGKGIKL</sequence>
<evidence type="ECO:0000256" key="4">
    <source>
        <dbReference type="ARBA" id="ARBA00022691"/>
    </source>
</evidence>
<dbReference type="InterPro" id="IPR029063">
    <property type="entry name" value="SAM-dependent_MTases_sf"/>
</dbReference>
<dbReference type="GO" id="GO:0005829">
    <property type="term" value="C:cytosol"/>
    <property type="evidence" value="ECO:0007669"/>
    <property type="project" value="TreeGrafter"/>
</dbReference>
<proteinExistence type="inferred from homology"/>
<dbReference type="PANTHER" id="PTHR10867">
    <property type="entry name" value="NNMT/PNMT/TEMT FAMILY MEMBER"/>
    <property type="match status" value="1"/>
</dbReference>
<reference evidence="5" key="1">
    <citation type="submission" date="2022-03" db="EMBL/GenBank/DDBJ databases">
        <authorList>
            <person name="Martin C."/>
        </authorList>
    </citation>
    <scope>NUCLEOTIDE SEQUENCE</scope>
</reference>
<dbReference type="GO" id="GO:0032259">
    <property type="term" value="P:methylation"/>
    <property type="evidence" value="ECO:0007669"/>
    <property type="project" value="UniProtKB-KW"/>
</dbReference>
<evidence type="ECO:0000256" key="1">
    <source>
        <dbReference type="ARBA" id="ARBA00007996"/>
    </source>
</evidence>